<dbReference type="SUPFAM" id="SSF56801">
    <property type="entry name" value="Acetyl-CoA synthetase-like"/>
    <property type="match status" value="1"/>
</dbReference>
<dbReference type="Gene3D" id="1.10.1200.10">
    <property type="entry name" value="ACP-like"/>
    <property type="match status" value="1"/>
</dbReference>
<dbReference type="CDD" id="cd05930">
    <property type="entry name" value="A_NRPS"/>
    <property type="match status" value="1"/>
</dbReference>
<dbReference type="Pfam" id="PF00501">
    <property type="entry name" value="AMP-binding"/>
    <property type="match status" value="1"/>
</dbReference>
<dbReference type="Proteomes" id="UP000473014">
    <property type="component" value="Unassembled WGS sequence"/>
</dbReference>
<dbReference type="InterPro" id="IPR036736">
    <property type="entry name" value="ACP-like_sf"/>
</dbReference>
<dbReference type="InterPro" id="IPR020845">
    <property type="entry name" value="AMP-binding_CS"/>
</dbReference>
<dbReference type="SUPFAM" id="SSF47336">
    <property type="entry name" value="ACP-like"/>
    <property type="match status" value="1"/>
</dbReference>
<dbReference type="RefSeq" id="WP_155070877.1">
    <property type="nucleotide sequence ID" value="NZ_WIXO01000001.1"/>
</dbReference>
<dbReference type="GO" id="GO:0044550">
    <property type="term" value="P:secondary metabolite biosynthetic process"/>
    <property type="evidence" value="ECO:0007669"/>
    <property type="project" value="TreeGrafter"/>
</dbReference>
<dbReference type="InterPro" id="IPR025110">
    <property type="entry name" value="AMP-bd_C"/>
</dbReference>
<dbReference type="GO" id="GO:0043041">
    <property type="term" value="P:amino acid activation for nonribosomal peptide biosynthetic process"/>
    <property type="evidence" value="ECO:0007669"/>
    <property type="project" value="TreeGrafter"/>
</dbReference>
<dbReference type="NCBIfam" id="TIGR01733">
    <property type="entry name" value="AA-adenyl-dom"/>
    <property type="match status" value="1"/>
</dbReference>
<dbReference type="InterPro" id="IPR009081">
    <property type="entry name" value="PP-bd_ACP"/>
</dbReference>
<dbReference type="GO" id="GO:0031177">
    <property type="term" value="F:phosphopantetheine binding"/>
    <property type="evidence" value="ECO:0007669"/>
    <property type="project" value="TreeGrafter"/>
</dbReference>
<reference evidence="3 4" key="1">
    <citation type="submission" date="2019-11" db="EMBL/GenBank/DDBJ databases">
        <authorList>
            <person name="Yuan L."/>
        </authorList>
    </citation>
    <scope>NUCLEOTIDE SEQUENCE [LARGE SCALE GENOMIC DNA]</scope>
    <source>
        <strain evidence="3 4">TRM43335</strain>
    </source>
</reference>
<name>A0A6G2BBV8_9ACTN</name>
<dbReference type="Gene3D" id="3.40.50.12780">
    <property type="entry name" value="N-terminal domain of ligase-like"/>
    <property type="match status" value="1"/>
</dbReference>
<evidence type="ECO:0000313" key="3">
    <source>
        <dbReference type="EMBL" id="MTE19559.1"/>
    </source>
</evidence>
<dbReference type="InterPro" id="IPR042099">
    <property type="entry name" value="ANL_N_sf"/>
</dbReference>
<dbReference type="GO" id="GO:0005737">
    <property type="term" value="C:cytoplasm"/>
    <property type="evidence" value="ECO:0007669"/>
    <property type="project" value="TreeGrafter"/>
</dbReference>
<organism evidence="3 4">
    <name type="scientific">Streptomyces taklimakanensis</name>
    <dbReference type="NCBI Taxonomy" id="2569853"/>
    <lineage>
        <taxon>Bacteria</taxon>
        <taxon>Bacillati</taxon>
        <taxon>Actinomycetota</taxon>
        <taxon>Actinomycetes</taxon>
        <taxon>Kitasatosporales</taxon>
        <taxon>Streptomycetaceae</taxon>
        <taxon>Streptomyces</taxon>
    </lineage>
</organism>
<evidence type="ECO:0000256" key="1">
    <source>
        <dbReference type="SAM" id="MobiDB-lite"/>
    </source>
</evidence>
<protein>
    <submittedName>
        <fullName evidence="3">Amino acid adenylation domain-containing protein</fullName>
    </submittedName>
</protein>
<dbReference type="InterPro" id="IPR045851">
    <property type="entry name" value="AMP-bd_C_sf"/>
</dbReference>
<dbReference type="AlphaFoldDB" id="A0A6G2BBV8"/>
<accession>A0A6G2BBV8</accession>
<comment type="caution">
    <text evidence="3">The sequence shown here is derived from an EMBL/GenBank/DDBJ whole genome shotgun (WGS) entry which is preliminary data.</text>
</comment>
<dbReference type="EMBL" id="WIXO01000001">
    <property type="protein sequence ID" value="MTE19559.1"/>
    <property type="molecule type" value="Genomic_DNA"/>
</dbReference>
<dbReference type="InterPro" id="IPR000873">
    <property type="entry name" value="AMP-dep_synth/lig_dom"/>
</dbReference>
<gene>
    <name evidence="3" type="ORF">F0L17_10555</name>
</gene>
<dbReference type="Gene3D" id="3.30.300.30">
    <property type="match status" value="1"/>
</dbReference>
<dbReference type="PROSITE" id="PS00455">
    <property type="entry name" value="AMP_BINDING"/>
    <property type="match status" value="1"/>
</dbReference>
<evidence type="ECO:0000313" key="4">
    <source>
        <dbReference type="Proteomes" id="UP000473014"/>
    </source>
</evidence>
<evidence type="ECO:0000259" key="2">
    <source>
        <dbReference type="PROSITE" id="PS50075"/>
    </source>
</evidence>
<dbReference type="PANTHER" id="PTHR45527">
    <property type="entry name" value="NONRIBOSOMAL PEPTIDE SYNTHETASE"/>
    <property type="match status" value="1"/>
</dbReference>
<dbReference type="OrthoDB" id="2472181at2"/>
<feature type="domain" description="Carrier" evidence="2">
    <location>
        <begin position="530"/>
        <end position="605"/>
    </location>
</feature>
<dbReference type="Pfam" id="PF00550">
    <property type="entry name" value="PP-binding"/>
    <property type="match status" value="1"/>
</dbReference>
<dbReference type="PANTHER" id="PTHR45527:SF1">
    <property type="entry name" value="FATTY ACID SYNTHASE"/>
    <property type="match status" value="1"/>
</dbReference>
<proteinExistence type="predicted"/>
<feature type="region of interest" description="Disordered" evidence="1">
    <location>
        <begin position="606"/>
        <end position="627"/>
    </location>
</feature>
<keyword evidence="4" id="KW-1185">Reference proteome</keyword>
<dbReference type="InterPro" id="IPR010071">
    <property type="entry name" value="AA_adenyl_dom"/>
</dbReference>
<dbReference type="PROSITE" id="PS50075">
    <property type="entry name" value="CARRIER"/>
    <property type="match status" value="1"/>
</dbReference>
<dbReference type="Pfam" id="PF13193">
    <property type="entry name" value="AMP-binding_C"/>
    <property type="match status" value="1"/>
</dbReference>
<sequence>MTQLPVPSRPQPQPQSLLDAFRARAAETPRATALVVGATSLTYRELDQASAGLAELLRDAGARIGTTVCIRLEQSAVAVVAVLAALRVGAAWAAIEPDLPPNRLRALLRDTDCAVVLAARDDRDLAGTPDVPPRLAAEDLDIAALIEAGARTAADPVPPVPEEAPAYVVYTSGSTGEPKGVVVDRGRLADSVRPRGAVYGTGPSVFLMAMRLSFDGMLAGMFWSLHNGHTLLLPTARELRIVPELALLARRYRATHLVVVPSHYRLLLADPDGLPDSLRLVVVAGEVCTPELVGNHRACLPGARLVNEYGPTETIVSCTVEDRLDPDRERVPIGRPWPGATVHVLDRQLREVADGEVGELYVGGAFVALGYARAPGRTAERFVADPFGPPGARLYRTGDLARRDENGALHYHGRTDHQVKIRGARVELGEVEAALEAHPAVGQAVVVCAGPTDEASRLTAFLTPAAGQELPDPGDLRRHCRDRLVEQALPDRFVPVDRMPLTSTGKADRTALAASLPAAGESAERPAEQEHWTGPQRIVWDIWVEVLGHRDVGLEDSFFGLGGSSLKILDLYSRLDARWPGAIRAGELFDLVTVEAQAGVIDDRVGTGVGERNRPGAGRPAPVSYEL</sequence>